<dbReference type="GO" id="GO:0005634">
    <property type="term" value="C:nucleus"/>
    <property type="evidence" value="ECO:0007669"/>
    <property type="project" value="UniProtKB-SubCell"/>
</dbReference>
<proteinExistence type="predicted"/>
<keyword evidence="3 6" id="KW-0238">DNA-binding</keyword>
<dbReference type="HOGENOM" id="CLU_007090_2_0_1"/>
<dbReference type="Gene3D" id="2.60.200.20">
    <property type="match status" value="1"/>
</dbReference>
<dbReference type="GO" id="GO:0061186">
    <property type="term" value="P:negative regulation of silent mating-type cassette heterochromatin formation"/>
    <property type="evidence" value="ECO:0007669"/>
    <property type="project" value="EnsemblFungi"/>
</dbReference>
<keyword evidence="5 6" id="KW-0539">Nucleus</keyword>
<dbReference type="GO" id="GO:0000978">
    <property type="term" value="F:RNA polymerase II cis-regulatory region sequence-specific DNA binding"/>
    <property type="evidence" value="ECO:0007669"/>
    <property type="project" value="TreeGrafter"/>
</dbReference>
<protein>
    <recommendedName>
        <fullName evidence="12">Fork-head domain-containing protein</fullName>
    </recommendedName>
</protein>
<dbReference type="GO" id="GO:0003682">
    <property type="term" value="F:chromatin binding"/>
    <property type="evidence" value="ECO:0007669"/>
    <property type="project" value="EnsemblFungi"/>
</dbReference>
<dbReference type="GO" id="GO:0032968">
    <property type="term" value="P:positive regulation of transcription elongation by RNA polymerase II"/>
    <property type="evidence" value="ECO:0007669"/>
    <property type="project" value="EnsemblFungi"/>
</dbReference>
<dbReference type="AlphaFoldDB" id="H2B0K7"/>
<dbReference type="InParanoid" id="H2B0K7"/>
<feature type="compositionally biased region" description="Low complexity" evidence="7">
    <location>
        <begin position="434"/>
        <end position="444"/>
    </location>
</feature>
<feature type="compositionally biased region" description="Low complexity" evidence="7">
    <location>
        <begin position="657"/>
        <end position="669"/>
    </location>
</feature>
<dbReference type="PROSITE" id="PS50039">
    <property type="entry name" value="FORK_HEAD_3"/>
    <property type="match status" value="1"/>
</dbReference>
<dbReference type="InterPro" id="IPR001766">
    <property type="entry name" value="Fork_head_dom"/>
</dbReference>
<organism evidence="10 11">
    <name type="scientific">Kazachstania africana (strain ATCC 22294 / BCRC 22015 / CBS 2517 / CECT 1963 / NBRC 1671 / NRRL Y-8276)</name>
    <name type="common">Yeast</name>
    <name type="synonym">Kluyveromyces africanus</name>
    <dbReference type="NCBI Taxonomy" id="1071382"/>
    <lineage>
        <taxon>Eukaryota</taxon>
        <taxon>Fungi</taxon>
        <taxon>Dikarya</taxon>
        <taxon>Ascomycota</taxon>
        <taxon>Saccharomycotina</taxon>
        <taxon>Saccharomycetes</taxon>
        <taxon>Saccharomycetales</taxon>
        <taxon>Saccharomycetaceae</taxon>
        <taxon>Kazachstania</taxon>
    </lineage>
</organism>
<name>H2B0K7_KAZAF</name>
<dbReference type="GO" id="GO:0000122">
    <property type="term" value="P:negative regulation of transcription by RNA polymerase II"/>
    <property type="evidence" value="ECO:0007669"/>
    <property type="project" value="EnsemblFungi"/>
</dbReference>
<dbReference type="PRINTS" id="PR00053">
    <property type="entry name" value="FORKHEAD"/>
</dbReference>
<feature type="region of interest" description="Disordered" evidence="7">
    <location>
        <begin position="639"/>
        <end position="669"/>
    </location>
</feature>
<dbReference type="GO" id="GO:0005829">
    <property type="term" value="C:cytosol"/>
    <property type="evidence" value="ECO:0007669"/>
    <property type="project" value="EnsemblFungi"/>
</dbReference>
<dbReference type="SMART" id="SM00339">
    <property type="entry name" value="FH"/>
    <property type="match status" value="1"/>
</dbReference>
<gene>
    <name evidence="10" type="primary">KAFR0J00890</name>
    <name evidence="10" type="ORF">KAFR_0J00890</name>
</gene>
<evidence type="ECO:0000256" key="7">
    <source>
        <dbReference type="SAM" id="MobiDB-lite"/>
    </source>
</evidence>
<evidence type="ECO:0000313" key="11">
    <source>
        <dbReference type="Proteomes" id="UP000005220"/>
    </source>
</evidence>
<dbReference type="PANTHER" id="PTHR45881">
    <property type="entry name" value="CHECKPOINT SUPPRESSOR 1-LIKE, ISOFORM A-RELATED"/>
    <property type="match status" value="1"/>
</dbReference>
<dbReference type="SUPFAM" id="SSF49879">
    <property type="entry name" value="SMAD/FHA domain"/>
    <property type="match status" value="1"/>
</dbReference>
<keyword evidence="2" id="KW-0805">Transcription regulation</keyword>
<dbReference type="GO" id="GO:0061629">
    <property type="term" value="F:RNA polymerase II-specific DNA-binding transcription factor binding"/>
    <property type="evidence" value="ECO:0007669"/>
    <property type="project" value="EnsemblFungi"/>
</dbReference>
<dbReference type="GO" id="GO:0000086">
    <property type="term" value="P:G2/M transition of mitotic cell cycle"/>
    <property type="evidence" value="ECO:0007669"/>
    <property type="project" value="EnsemblFungi"/>
</dbReference>
<feature type="domain" description="Fork-head" evidence="9">
    <location>
        <begin position="310"/>
        <end position="408"/>
    </location>
</feature>
<dbReference type="PROSITE" id="PS00658">
    <property type="entry name" value="FORK_HEAD_2"/>
    <property type="match status" value="1"/>
</dbReference>
<evidence type="ECO:0000256" key="2">
    <source>
        <dbReference type="ARBA" id="ARBA00023015"/>
    </source>
</evidence>
<dbReference type="GO" id="GO:2000221">
    <property type="term" value="P:negative regulation of pseudohyphal growth"/>
    <property type="evidence" value="ECO:0007669"/>
    <property type="project" value="EnsemblFungi"/>
</dbReference>
<evidence type="ECO:0000256" key="3">
    <source>
        <dbReference type="ARBA" id="ARBA00023125"/>
    </source>
</evidence>
<feature type="region of interest" description="Disordered" evidence="7">
    <location>
        <begin position="710"/>
        <end position="771"/>
    </location>
</feature>
<evidence type="ECO:0000313" key="10">
    <source>
        <dbReference type="EMBL" id="CCF60157.1"/>
    </source>
</evidence>
<dbReference type="Pfam" id="PF00498">
    <property type="entry name" value="FHA"/>
    <property type="match status" value="1"/>
</dbReference>
<dbReference type="EMBL" id="HE650830">
    <property type="protein sequence ID" value="CCF60157.1"/>
    <property type="molecule type" value="Genomic_DNA"/>
</dbReference>
<dbReference type="Pfam" id="PF00250">
    <property type="entry name" value="Forkhead"/>
    <property type="match status" value="1"/>
</dbReference>
<feature type="DNA-binding region" description="Fork-head" evidence="6">
    <location>
        <begin position="310"/>
        <end position="408"/>
    </location>
</feature>
<dbReference type="GO" id="GO:0000082">
    <property type="term" value="P:G1/S transition of mitotic cell cycle"/>
    <property type="evidence" value="ECO:0007669"/>
    <property type="project" value="EnsemblFungi"/>
</dbReference>
<dbReference type="FunFam" id="1.10.10.10:FF:000030">
    <property type="entry name" value="Forkhead box protein K2"/>
    <property type="match status" value="1"/>
</dbReference>
<dbReference type="Gene3D" id="1.10.10.10">
    <property type="entry name" value="Winged helix-like DNA-binding domain superfamily/Winged helix DNA-binding domain"/>
    <property type="match status" value="1"/>
</dbReference>
<keyword evidence="11" id="KW-1185">Reference proteome</keyword>
<evidence type="ECO:0000256" key="6">
    <source>
        <dbReference type="PROSITE-ProRule" id="PRU00089"/>
    </source>
</evidence>
<evidence type="ECO:0000256" key="1">
    <source>
        <dbReference type="ARBA" id="ARBA00004123"/>
    </source>
</evidence>
<dbReference type="GO" id="GO:0003688">
    <property type="term" value="F:DNA replication origin binding"/>
    <property type="evidence" value="ECO:0007669"/>
    <property type="project" value="EnsemblFungi"/>
</dbReference>
<dbReference type="InterPro" id="IPR018122">
    <property type="entry name" value="TF_fork_head_CS_1"/>
</dbReference>
<dbReference type="GO" id="GO:0000981">
    <property type="term" value="F:DNA-binding transcription factor activity, RNA polymerase II-specific"/>
    <property type="evidence" value="ECO:0007669"/>
    <property type="project" value="TreeGrafter"/>
</dbReference>
<dbReference type="CDD" id="cd22701">
    <property type="entry name" value="FHA_FKH1-like"/>
    <property type="match status" value="1"/>
</dbReference>
<evidence type="ECO:0000259" key="8">
    <source>
        <dbReference type="PROSITE" id="PS50006"/>
    </source>
</evidence>
<feature type="compositionally biased region" description="Low complexity" evidence="7">
    <location>
        <begin position="716"/>
        <end position="734"/>
    </location>
</feature>
<dbReference type="PROSITE" id="PS50006">
    <property type="entry name" value="FHA_DOMAIN"/>
    <property type="match status" value="1"/>
</dbReference>
<dbReference type="InterPro" id="IPR036388">
    <property type="entry name" value="WH-like_DNA-bd_sf"/>
</dbReference>
<dbReference type="CDD" id="cd00059">
    <property type="entry name" value="FH_FOX"/>
    <property type="match status" value="1"/>
</dbReference>
<dbReference type="InterPro" id="IPR000253">
    <property type="entry name" value="FHA_dom"/>
</dbReference>
<dbReference type="InterPro" id="IPR008984">
    <property type="entry name" value="SMAD_FHA_dom_sf"/>
</dbReference>
<dbReference type="FunCoup" id="H2B0K7">
    <property type="interactions" value="1431"/>
</dbReference>
<dbReference type="OrthoDB" id="5954824at2759"/>
<comment type="subcellular location">
    <subcellularLocation>
        <location evidence="1 6">Nucleus</location>
    </subcellularLocation>
</comment>
<dbReference type="InterPro" id="IPR030456">
    <property type="entry name" value="TF_fork_head_CS_2"/>
</dbReference>
<dbReference type="PROSITE" id="PS00657">
    <property type="entry name" value="FORK_HEAD_1"/>
    <property type="match status" value="1"/>
</dbReference>
<evidence type="ECO:0000256" key="4">
    <source>
        <dbReference type="ARBA" id="ARBA00023163"/>
    </source>
</evidence>
<dbReference type="GO" id="GO:1903468">
    <property type="term" value="P:positive regulation of DNA replication initiation"/>
    <property type="evidence" value="ECO:0007669"/>
    <property type="project" value="EnsemblFungi"/>
</dbReference>
<sequence length="786" mass="87313">MTAIGNKSQHQSLIDTVISILSLPEHMTVVSRDYSNERNFATEVQAYAKIAGKDWTYYVKDLEIIIGRNTDNPLKITQDANNNDESLNVDIDLGPAKVVSRRHAMIRFNMQVGAWELVVLGRNGAKVNFERVNTGPGIRLTSGTILDIGGTQMVFILPDQEPVISPSCMEHLVPQLLPLVGPTGNSSNPLITEIIQNSNYFKSLQQQERYQVPTGQTQRASELPQGQIRTFKMYGSSSTLPFPAGPKFVHQNGVSSNKIYSQANSIAMNHKKSSSSLSSLQRFDSSSLNSFPQPLDYASDLSRDENKTVKPPHSYATMITQAILSTEEGIISLADIYKFISKNYAYYRFAKTGWQNSIRHNLSLNKAFEKVPRKPNEPGKGMKWRISENYQNDFIEKWNSGDLSKIKRGSSVARQLQLHMTKYNCLPSQLQSSQFESTTQTSPQHDVNTNQQLDYKPNNFNSGLPNRMQVKDQPSQGTVVFDSKPYQTTHNEYQEKTEFGYQQANSIPIISQPPIMNGPSLMQRQFPKIVVDTSPVSKNPTNNALVSFQKAAPTINGYVDRNPAINSKPINNNNTNNNITTQLPSITTSLSQGPIIDGPTQNMLDTAPAAHLSPGYDSLLRSPTKPFHITAMEAYTPERGSAMNQRSPPKLDDREFNNNITNNKTNNNSSKILNINFNAKFTPVANKSVNLRSSPGVWNLLQFSSVNNTPAVNQANTDTRNNSNTTTTTSNDNDSNSEERNKDFDSSPLKKPHSTNSSMSGTTIASNNNKQLVLDTESATITMVNP</sequence>
<dbReference type="GeneID" id="13883807"/>
<evidence type="ECO:0000256" key="5">
    <source>
        <dbReference type="ARBA" id="ARBA00023242"/>
    </source>
</evidence>
<dbReference type="KEGG" id="kaf:KAFR_0J00890"/>
<keyword evidence="4" id="KW-0804">Transcription</keyword>
<evidence type="ECO:0008006" key="12">
    <source>
        <dbReference type="Google" id="ProtNLM"/>
    </source>
</evidence>
<dbReference type="GO" id="GO:0003713">
    <property type="term" value="F:transcription coactivator activity"/>
    <property type="evidence" value="ECO:0007669"/>
    <property type="project" value="EnsemblFungi"/>
</dbReference>
<dbReference type="eggNOG" id="KOG2294">
    <property type="taxonomic scope" value="Eukaryota"/>
</dbReference>
<dbReference type="GO" id="GO:0006338">
    <property type="term" value="P:chromatin remodeling"/>
    <property type="evidence" value="ECO:0007669"/>
    <property type="project" value="EnsemblFungi"/>
</dbReference>
<accession>H2B0K7</accession>
<feature type="domain" description="FHA" evidence="8">
    <location>
        <begin position="64"/>
        <end position="132"/>
    </location>
</feature>
<feature type="compositionally biased region" description="Polar residues" evidence="7">
    <location>
        <begin position="445"/>
        <end position="464"/>
    </location>
</feature>
<dbReference type="Proteomes" id="UP000005220">
    <property type="component" value="Chromosome 10"/>
</dbReference>
<dbReference type="RefSeq" id="XP_003959292.1">
    <property type="nucleotide sequence ID" value="XM_003959243.1"/>
</dbReference>
<feature type="region of interest" description="Disordered" evidence="7">
    <location>
        <begin position="434"/>
        <end position="465"/>
    </location>
</feature>
<dbReference type="STRING" id="1071382.H2B0K7"/>
<dbReference type="PANTHER" id="PTHR45881:SF1">
    <property type="entry name" value="FORK HEAD PROTEIN HOMOLOG 2"/>
    <property type="match status" value="1"/>
</dbReference>
<feature type="compositionally biased region" description="Polar residues" evidence="7">
    <location>
        <begin position="754"/>
        <end position="771"/>
    </location>
</feature>
<reference evidence="10 11" key="1">
    <citation type="journal article" date="2011" name="Proc. Natl. Acad. Sci. U.S.A.">
        <title>Evolutionary erosion of yeast sex chromosomes by mating-type switching accidents.</title>
        <authorList>
            <person name="Gordon J.L."/>
            <person name="Armisen D."/>
            <person name="Proux-Wera E."/>
            <person name="Oheigeartaigh S.S."/>
            <person name="Byrne K.P."/>
            <person name="Wolfe K.H."/>
        </authorList>
    </citation>
    <scope>NUCLEOTIDE SEQUENCE [LARGE SCALE GENOMIC DNA]</scope>
    <source>
        <strain evidence="11">ATCC 22294 / BCRC 22015 / CBS 2517 / CECT 1963 / NBRC 1671 / NRRL Y-8276</strain>
    </source>
</reference>
<evidence type="ECO:0000259" key="9">
    <source>
        <dbReference type="PROSITE" id="PS50039"/>
    </source>
</evidence>
<dbReference type="InterPro" id="IPR036390">
    <property type="entry name" value="WH_DNA-bd_sf"/>
</dbReference>
<dbReference type="SUPFAM" id="SSF46785">
    <property type="entry name" value="Winged helix' DNA-binding domain"/>
    <property type="match status" value="1"/>
</dbReference>
<dbReference type="SMART" id="SM00240">
    <property type="entry name" value="FHA"/>
    <property type="match status" value="1"/>
</dbReference>